<keyword evidence="2" id="KW-1185">Reference proteome</keyword>
<reference evidence="1" key="1">
    <citation type="submission" date="2019-08" db="EMBL/GenBank/DDBJ databases">
        <title>The genome of the North American firefly Photinus pyralis.</title>
        <authorList>
            <consortium name="Photinus pyralis genome working group"/>
            <person name="Fallon T.R."/>
            <person name="Sander Lower S.E."/>
            <person name="Weng J.-K."/>
        </authorList>
    </citation>
    <scope>NUCLEOTIDE SEQUENCE</scope>
    <source>
        <strain evidence="1">TRF0915ILg1</strain>
        <tissue evidence="1">Whole body</tissue>
    </source>
</reference>
<proteinExistence type="predicted"/>
<protein>
    <submittedName>
        <fullName evidence="1">Uncharacterized protein</fullName>
    </submittedName>
</protein>
<sequence length="199" mass="22375">MTQMTSLPILVSHLLTEKVPRYDAEDYTRLINWSKTKITEPLLTKQISDDDLKKMIKNVPKEIDILKFPCHIQAVETNQTCNRSIGQQCPAPRLAIAKSTVVLGKSFFLFGGECVSGVQVGYFNPKYFYGNNGGTMNKLVRGEPWCDAGIRGLRVDGAHDDDDGETTLSWRWKLVLRLWRNIMAQIGGDQISALQKKTG</sequence>
<organism evidence="1 2">
    <name type="scientific">Ignelater luminosus</name>
    <name type="common">Cucubano</name>
    <name type="synonym">Pyrophorus luminosus</name>
    <dbReference type="NCBI Taxonomy" id="2038154"/>
    <lineage>
        <taxon>Eukaryota</taxon>
        <taxon>Metazoa</taxon>
        <taxon>Ecdysozoa</taxon>
        <taxon>Arthropoda</taxon>
        <taxon>Hexapoda</taxon>
        <taxon>Insecta</taxon>
        <taxon>Pterygota</taxon>
        <taxon>Neoptera</taxon>
        <taxon>Endopterygota</taxon>
        <taxon>Coleoptera</taxon>
        <taxon>Polyphaga</taxon>
        <taxon>Elateriformia</taxon>
        <taxon>Elateroidea</taxon>
        <taxon>Elateridae</taxon>
        <taxon>Agrypninae</taxon>
        <taxon>Pyrophorini</taxon>
        <taxon>Ignelater</taxon>
    </lineage>
</organism>
<comment type="caution">
    <text evidence="1">The sequence shown here is derived from an EMBL/GenBank/DDBJ whole genome shotgun (WGS) entry which is preliminary data.</text>
</comment>
<dbReference type="EMBL" id="VTPC01007285">
    <property type="protein sequence ID" value="KAF2894144.1"/>
    <property type="molecule type" value="Genomic_DNA"/>
</dbReference>
<gene>
    <name evidence="1" type="ORF">ILUMI_12031</name>
</gene>
<dbReference type="AlphaFoldDB" id="A0A8K0CV37"/>
<accession>A0A8K0CV37</accession>
<dbReference type="PANTHER" id="PTHR46409">
    <property type="entry name" value="HTH PSQ-TYPE DOMAIN-CONTAINING PROTEIN"/>
    <property type="match status" value="1"/>
</dbReference>
<dbReference type="Proteomes" id="UP000801492">
    <property type="component" value="Unassembled WGS sequence"/>
</dbReference>
<evidence type="ECO:0000313" key="1">
    <source>
        <dbReference type="EMBL" id="KAF2894144.1"/>
    </source>
</evidence>
<evidence type="ECO:0000313" key="2">
    <source>
        <dbReference type="Proteomes" id="UP000801492"/>
    </source>
</evidence>
<name>A0A8K0CV37_IGNLU</name>
<dbReference type="PANTHER" id="PTHR46409:SF1">
    <property type="entry name" value="HTH PSQ-TYPE DOMAIN-CONTAINING PROTEIN"/>
    <property type="match status" value="1"/>
</dbReference>